<sequence length="751" mass="85724">MGVKCQIEKKENKIERVEAPNGEPSVLYESALKLLGNSERALQVWAKAYTSDFLSYYGHWNNPAPGEMFNTDPNGEPLLEDVLSYMKRQAYFSDPLTAQDVKDVRDVMISNSIYSIRSLINRVRSSFYVDGNLILNEENLRRSGLYNETEISRILDNPSVLNEVSSFMRLLLDYSNNEYDLGKESYFTTVEKPYGPVVYKKGVFNKLGKRASYNPAEVYEVIKNTVGGISVASEFDAAFGSLSDSYPELVERYQSDKSFALSMFNEFSNMNIVPVVALEDNNIVEGKRRSLSKLQDYAYYSPINAESLRARISAFLNRVNADTEEDLRSMIWDVEEACVGLGIDIVGASKAYDGTEESLNKIDSLMLDLDIYVARHNDDTYAPTLASAIDDVLGDSRDRRVMFLPEYMDNMNIVYMESDIDPVSAFENHSLLYLGGNLYHKVERDNLGDLYDIAAELAKRSLTYFPPGIYPEYCFKDGVLDKRRVENVDSKVLADSIKKYILSYTDSQNTEEMNATRLAFGHLVIPESPYVNEEREFSRYINRKQDKENPLLLFDLYQSYLENKLHNTEVYEGAYKYLDFKPDHLLGLTVSDPDTLKQIELSLAGNDREQLFEYSMSSTDPSFTDLFYLDYYDMLYAGSDFYHDLFTKHPNLLNEVRGHNITNQDDNVIVEGLYDNFIRIGNIVFTKVGESSSGSIYQNLTGTESEVKYDSTQKAKTVETDYAPYQNRSGLTQDMIVSKSELDDLNKLECK</sequence>
<reference evidence="1" key="1">
    <citation type="journal article" date="2021" name="Proc. Natl. Acad. Sci. U.S.A.">
        <title>A Catalog of Tens of Thousands of Viruses from Human Metagenomes Reveals Hidden Associations with Chronic Diseases.</title>
        <authorList>
            <person name="Tisza M.J."/>
            <person name="Buck C.B."/>
        </authorList>
    </citation>
    <scope>NUCLEOTIDE SEQUENCE</scope>
    <source>
        <strain evidence="1">Ct1h53</strain>
    </source>
</reference>
<name>A0A8S5MGJ7_9CAUD</name>
<accession>A0A8S5MGJ7</accession>
<evidence type="ECO:0000313" key="1">
    <source>
        <dbReference type="EMBL" id="DAD81461.1"/>
    </source>
</evidence>
<protein>
    <submittedName>
        <fullName evidence="1">Uncharacterized protein</fullName>
    </submittedName>
</protein>
<proteinExistence type="predicted"/>
<organism evidence="1">
    <name type="scientific">Podoviridae sp. ct1h53</name>
    <dbReference type="NCBI Taxonomy" id="2826536"/>
    <lineage>
        <taxon>Viruses</taxon>
        <taxon>Duplodnaviria</taxon>
        <taxon>Heunggongvirae</taxon>
        <taxon>Uroviricota</taxon>
        <taxon>Caudoviricetes</taxon>
    </lineage>
</organism>
<dbReference type="EMBL" id="BK014902">
    <property type="protein sequence ID" value="DAD81461.1"/>
    <property type="molecule type" value="Genomic_DNA"/>
</dbReference>